<dbReference type="EMBL" id="FSRG01000004">
    <property type="protein sequence ID" value="SIN94586.1"/>
    <property type="molecule type" value="Genomic_DNA"/>
</dbReference>
<evidence type="ECO:0000259" key="1">
    <source>
        <dbReference type="PROSITE" id="PS51819"/>
    </source>
</evidence>
<keyword evidence="2" id="KW-0223">Dioxygenase</keyword>
<dbReference type="GO" id="GO:0051213">
    <property type="term" value="F:dioxygenase activity"/>
    <property type="evidence" value="ECO:0007669"/>
    <property type="project" value="UniProtKB-KW"/>
</dbReference>
<dbReference type="PANTHER" id="PTHR21366">
    <property type="entry name" value="GLYOXALASE FAMILY PROTEIN"/>
    <property type="match status" value="1"/>
</dbReference>
<dbReference type="InterPro" id="IPR029068">
    <property type="entry name" value="Glyas_Bleomycin-R_OHBP_Dase"/>
</dbReference>
<dbReference type="Proteomes" id="UP000184694">
    <property type="component" value="Unassembled WGS sequence"/>
</dbReference>
<keyword evidence="3" id="KW-1185">Reference proteome</keyword>
<dbReference type="PROSITE" id="PS51819">
    <property type="entry name" value="VOC"/>
    <property type="match status" value="1"/>
</dbReference>
<gene>
    <name evidence="2" type="ORF">SAMN02745161_1311</name>
</gene>
<evidence type="ECO:0000313" key="3">
    <source>
        <dbReference type="Proteomes" id="UP000184694"/>
    </source>
</evidence>
<sequence length="133" mass="15084">MNIEIDHLTLNVESPDVCVKFYTEILGLTPENYEEWKEGTARFPSARINSHNIIHFFPPKMWKELGNLIDAPGKANHVCLAYAGNNWKVLMKRLEEHNVQIKGPLTLQGARGTGTSIFIVDPEGFSIELKTYD</sequence>
<reference evidence="3" key="1">
    <citation type="submission" date="2016-11" db="EMBL/GenBank/DDBJ databases">
        <authorList>
            <person name="Varghese N."/>
            <person name="Submissions S."/>
        </authorList>
    </citation>
    <scope>NUCLEOTIDE SEQUENCE [LARGE SCALE GENOMIC DNA]</scope>
    <source>
        <strain evidence="3">DSM 17456</strain>
    </source>
</reference>
<feature type="domain" description="VOC" evidence="1">
    <location>
        <begin position="4"/>
        <end position="132"/>
    </location>
</feature>
<accession>A0A1N6FH98</accession>
<evidence type="ECO:0000313" key="2">
    <source>
        <dbReference type="EMBL" id="SIN94586.1"/>
    </source>
</evidence>
<organism evidence="2 3">
    <name type="scientific">Halodesulfovibrio marinisediminis DSM 17456</name>
    <dbReference type="NCBI Taxonomy" id="1121457"/>
    <lineage>
        <taxon>Bacteria</taxon>
        <taxon>Pseudomonadati</taxon>
        <taxon>Thermodesulfobacteriota</taxon>
        <taxon>Desulfovibrionia</taxon>
        <taxon>Desulfovibrionales</taxon>
        <taxon>Desulfovibrionaceae</taxon>
        <taxon>Halodesulfovibrio</taxon>
    </lineage>
</organism>
<dbReference type="Gene3D" id="3.10.180.10">
    <property type="entry name" value="2,3-Dihydroxybiphenyl 1,2-Dioxygenase, domain 1"/>
    <property type="match status" value="1"/>
</dbReference>
<keyword evidence="2" id="KW-0560">Oxidoreductase</keyword>
<dbReference type="RefSeq" id="WP_074216139.1">
    <property type="nucleotide sequence ID" value="NZ_FSRG01000004.1"/>
</dbReference>
<dbReference type="Pfam" id="PF00903">
    <property type="entry name" value="Glyoxalase"/>
    <property type="match status" value="1"/>
</dbReference>
<dbReference type="InterPro" id="IPR037523">
    <property type="entry name" value="VOC_core"/>
</dbReference>
<dbReference type="InterPro" id="IPR050383">
    <property type="entry name" value="GlyoxalaseI/FosfomycinResist"/>
</dbReference>
<proteinExistence type="predicted"/>
<dbReference type="PANTHER" id="PTHR21366:SF14">
    <property type="entry name" value="GLYOXALASE DOMAIN-CONTAINING PROTEIN 5"/>
    <property type="match status" value="1"/>
</dbReference>
<protein>
    <submittedName>
        <fullName evidence="2">Catechol 2,3-dioxygenase</fullName>
    </submittedName>
</protein>
<dbReference type="OrthoDB" id="9812656at2"/>
<dbReference type="InterPro" id="IPR004360">
    <property type="entry name" value="Glyas_Fos-R_dOase_dom"/>
</dbReference>
<dbReference type="AlphaFoldDB" id="A0A1N6FH98"/>
<dbReference type="SUPFAM" id="SSF54593">
    <property type="entry name" value="Glyoxalase/Bleomycin resistance protein/Dihydroxybiphenyl dioxygenase"/>
    <property type="match status" value="1"/>
</dbReference>
<dbReference type="STRING" id="1121457.SAMN02745161_1311"/>
<name>A0A1N6FH98_9BACT</name>